<evidence type="ECO:0000313" key="2">
    <source>
        <dbReference type="Proteomes" id="UP001054837"/>
    </source>
</evidence>
<dbReference type="Proteomes" id="UP001054837">
    <property type="component" value="Unassembled WGS sequence"/>
</dbReference>
<proteinExistence type="predicted"/>
<comment type="caution">
    <text evidence="1">The sequence shown here is derived from an EMBL/GenBank/DDBJ whole genome shotgun (WGS) entry which is preliminary data.</text>
</comment>
<organism evidence="1 2">
    <name type="scientific">Caerostris darwini</name>
    <dbReference type="NCBI Taxonomy" id="1538125"/>
    <lineage>
        <taxon>Eukaryota</taxon>
        <taxon>Metazoa</taxon>
        <taxon>Ecdysozoa</taxon>
        <taxon>Arthropoda</taxon>
        <taxon>Chelicerata</taxon>
        <taxon>Arachnida</taxon>
        <taxon>Araneae</taxon>
        <taxon>Araneomorphae</taxon>
        <taxon>Entelegynae</taxon>
        <taxon>Araneoidea</taxon>
        <taxon>Araneidae</taxon>
        <taxon>Caerostris</taxon>
    </lineage>
</organism>
<reference evidence="1 2" key="1">
    <citation type="submission" date="2021-06" db="EMBL/GenBank/DDBJ databases">
        <title>Caerostris darwini draft genome.</title>
        <authorList>
            <person name="Kono N."/>
            <person name="Arakawa K."/>
        </authorList>
    </citation>
    <scope>NUCLEOTIDE SEQUENCE [LARGE SCALE GENOMIC DNA]</scope>
</reference>
<gene>
    <name evidence="1" type="ORF">CDAR_399131</name>
</gene>
<evidence type="ECO:0000313" key="1">
    <source>
        <dbReference type="EMBL" id="GIY38047.1"/>
    </source>
</evidence>
<protein>
    <submittedName>
        <fullName evidence="1">Uncharacterized protein</fullName>
    </submittedName>
</protein>
<sequence length="106" mass="11699">MAAELKPAAHNWKRNFSKFLKGWGAKGQSIPAAPLRTSGTRMQLPSFSIVRTQSWALWQALIVCLGPPRIHLSLEFGMTEAFELSCLAEEVCNYRFGSGAGCGKKR</sequence>
<dbReference type="EMBL" id="BPLQ01008536">
    <property type="protein sequence ID" value="GIY38047.1"/>
    <property type="molecule type" value="Genomic_DNA"/>
</dbReference>
<keyword evidence="2" id="KW-1185">Reference proteome</keyword>
<accession>A0AAV4SXE7</accession>
<dbReference type="AlphaFoldDB" id="A0AAV4SXE7"/>
<name>A0AAV4SXE7_9ARAC</name>